<accession>A0A843U4J0</accession>
<gene>
    <name evidence="1" type="ORF">Taro_010865</name>
</gene>
<dbReference type="AlphaFoldDB" id="A0A843U4J0"/>
<reference evidence="1" key="1">
    <citation type="submission" date="2017-07" db="EMBL/GenBank/DDBJ databases">
        <title>Taro Niue Genome Assembly and Annotation.</title>
        <authorList>
            <person name="Atibalentja N."/>
            <person name="Keating K."/>
            <person name="Fields C.J."/>
        </authorList>
    </citation>
    <scope>NUCLEOTIDE SEQUENCE</scope>
    <source>
        <strain evidence="1">Niue_2</strain>
        <tissue evidence="1">Leaf</tissue>
    </source>
</reference>
<keyword evidence="2" id="KW-1185">Reference proteome</keyword>
<evidence type="ECO:0000313" key="2">
    <source>
        <dbReference type="Proteomes" id="UP000652761"/>
    </source>
</evidence>
<dbReference type="Proteomes" id="UP000652761">
    <property type="component" value="Unassembled WGS sequence"/>
</dbReference>
<dbReference type="EMBL" id="NMUH01000399">
    <property type="protein sequence ID" value="MQL78441.1"/>
    <property type="molecule type" value="Genomic_DNA"/>
</dbReference>
<organism evidence="1 2">
    <name type="scientific">Colocasia esculenta</name>
    <name type="common">Wild taro</name>
    <name type="synonym">Arum esculentum</name>
    <dbReference type="NCBI Taxonomy" id="4460"/>
    <lineage>
        <taxon>Eukaryota</taxon>
        <taxon>Viridiplantae</taxon>
        <taxon>Streptophyta</taxon>
        <taxon>Embryophyta</taxon>
        <taxon>Tracheophyta</taxon>
        <taxon>Spermatophyta</taxon>
        <taxon>Magnoliopsida</taxon>
        <taxon>Liliopsida</taxon>
        <taxon>Araceae</taxon>
        <taxon>Aroideae</taxon>
        <taxon>Colocasieae</taxon>
        <taxon>Colocasia</taxon>
    </lineage>
</organism>
<protein>
    <submittedName>
        <fullName evidence="1">Uncharacterized protein</fullName>
    </submittedName>
</protein>
<comment type="caution">
    <text evidence="1">The sequence shown here is derived from an EMBL/GenBank/DDBJ whole genome shotgun (WGS) entry which is preliminary data.</text>
</comment>
<evidence type="ECO:0000313" key="1">
    <source>
        <dbReference type="EMBL" id="MQL78441.1"/>
    </source>
</evidence>
<sequence>MERERRGGDFVYKYPPYTLIYKAILPGCWNFSFCLGVLPDFSEFCPIGGKRVTFLPSNKGPEVEPQKNN</sequence>
<name>A0A843U4J0_COLES</name>
<proteinExistence type="predicted"/>